<keyword evidence="1" id="KW-0805">Transcription regulation</keyword>
<protein>
    <submittedName>
        <fullName evidence="5">Transcriptional regulator, AraC family</fullName>
    </submittedName>
</protein>
<dbReference type="Pfam" id="PF12833">
    <property type="entry name" value="HTH_18"/>
    <property type="match status" value="1"/>
</dbReference>
<dbReference type="GO" id="GO:0003700">
    <property type="term" value="F:DNA-binding transcription factor activity"/>
    <property type="evidence" value="ECO:0007669"/>
    <property type="project" value="InterPro"/>
</dbReference>
<keyword evidence="3" id="KW-0804">Transcription</keyword>
<gene>
    <name evidence="5" type="ORF">SAMN04488134_103105</name>
</gene>
<accession>A0A1H8L6S3</accession>
<evidence type="ECO:0000313" key="6">
    <source>
        <dbReference type="Proteomes" id="UP000199300"/>
    </source>
</evidence>
<dbReference type="RefSeq" id="WP_091495898.1">
    <property type="nucleotide sequence ID" value="NZ_FODJ01000003.1"/>
</dbReference>
<dbReference type="EMBL" id="FODJ01000003">
    <property type="protein sequence ID" value="SEO00882.1"/>
    <property type="molecule type" value="Genomic_DNA"/>
</dbReference>
<dbReference type="PRINTS" id="PR00032">
    <property type="entry name" value="HTHARAC"/>
</dbReference>
<evidence type="ECO:0000256" key="2">
    <source>
        <dbReference type="ARBA" id="ARBA00023125"/>
    </source>
</evidence>
<sequence>MKVGHCGYSLHTNGYDETRKVSAGAFFIRLQTEGKATTTVNQQTFPLEKGSITIIPSDNWYRLEIADSETSGDFHLFGKDAWINRWWASMDKPFHVKIHDIDQISALWRFLASETRRPPTEQNNDLKMHLFKSICLAIKQDRQERSALNYPFVVTKMKRFIEENALAGLTIQDVAAEVDLSVSRAVHLFKEHTNRTMIEYAHHIRLTTAVNHMAYTNMTLEHIAEKCGFGNYPYFHRVFKRTYGTSPGKYRKQQH</sequence>
<keyword evidence="6" id="KW-1185">Reference proteome</keyword>
<dbReference type="Gene3D" id="1.10.10.60">
    <property type="entry name" value="Homeodomain-like"/>
    <property type="match status" value="2"/>
</dbReference>
<dbReference type="InterPro" id="IPR018060">
    <property type="entry name" value="HTH_AraC"/>
</dbReference>
<dbReference type="SUPFAM" id="SSF46689">
    <property type="entry name" value="Homeodomain-like"/>
    <property type="match status" value="2"/>
</dbReference>
<dbReference type="AlphaFoldDB" id="A0A1H8L6S3"/>
<evidence type="ECO:0000313" key="5">
    <source>
        <dbReference type="EMBL" id="SEO00882.1"/>
    </source>
</evidence>
<dbReference type="GO" id="GO:0043565">
    <property type="term" value="F:sequence-specific DNA binding"/>
    <property type="evidence" value="ECO:0007669"/>
    <property type="project" value="InterPro"/>
</dbReference>
<organism evidence="5 6">
    <name type="scientific">Amphibacillus marinus</name>
    <dbReference type="NCBI Taxonomy" id="872970"/>
    <lineage>
        <taxon>Bacteria</taxon>
        <taxon>Bacillati</taxon>
        <taxon>Bacillota</taxon>
        <taxon>Bacilli</taxon>
        <taxon>Bacillales</taxon>
        <taxon>Bacillaceae</taxon>
        <taxon>Amphibacillus</taxon>
    </lineage>
</organism>
<dbReference type="InterPro" id="IPR020449">
    <property type="entry name" value="Tscrpt_reg_AraC-type_HTH"/>
</dbReference>
<dbReference type="SMART" id="SM00342">
    <property type="entry name" value="HTH_ARAC"/>
    <property type="match status" value="1"/>
</dbReference>
<reference evidence="5 6" key="1">
    <citation type="submission" date="2016-10" db="EMBL/GenBank/DDBJ databases">
        <authorList>
            <person name="de Groot N.N."/>
        </authorList>
    </citation>
    <scope>NUCLEOTIDE SEQUENCE [LARGE SCALE GENOMIC DNA]</scope>
    <source>
        <strain evidence="5 6">CGMCC 1.10434</strain>
    </source>
</reference>
<feature type="domain" description="HTH araC/xylS-type" evidence="4">
    <location>
        <begin position="155"/>
        <end position="253"/>
    </location>
</feature>
<evidence type="ECO:0000256" key="1">
    <source>
        <dbReference type="ARBA" id="ARBA00023015"/>
    </source>
</evidence>
<dbReference type="STRING" id="872970.SAMN04488134_103105"/>
<dbReference type="PANTHER" id="PTHR43280:SF10">
    <property type="entry name" value="REGULATORY PROTEIN POCR"/>
    <property type="match status" value="1"/>
</dbReference>
<proteinExistence type="predicted"/>
<dbReference type="InterPro" id="IPR009057">
    <property type="entry name" value="Homeodomain-like_sf"/>
</dbReference>
<evidence type="ECO:0000256" key="3">
    <source>
        <dbReference type="ARBA" id="ARBA00023163"/>
    </source>
</evidence>
<dbReference type="OrthoDB" id="345364at2"/>
<dbReference type="InterPro" id="IPR037923">
    <property type="entry name" value="HTH-like"/>
</dbReference>
<keyword evidence="2" id="KW-0238">DNA-binding</keyword>
<dbReference type="PROSITE" id="PS01124">
    <property type="entry name" value="HTH_ARAC_FAMILY_2"/>
    <property type="match status" value="1"/>
</dbReference>
<evidence type="ECO:0000259" key="4">
    <source>
        <dbReference type="PROSITE" id="PS01124"/>
    </source>
</evidence>
<name>A0A1H8L6S3_9BACI</name>
<dbReference type="Proteomes" id="UP000199300">
    <property type="component" value="Unassembled WGS sequence"/>
</dbReference>
<dbReference type="SUPFAM" id="SSF51215">
    <property type="entry name" value="Regulatory protein AraC"/>
    <property type="match status" value="1"/>
</dbReference>
<dbReference type="PANTHER" id="PTHR43280">
    <property type="entry name" value="ARAC-FAMILY TRANSCRIPTIONAL REGULATOR"/>
    <property type="match status" value="1"/>
</dbReference>